<keyword evidence="7 10" id="KW-0238">DNA-binding</keyword>
<dbReference type="STRING" id="1195760.SAMN05444281_1132"/>
<comment type="function">
    <text evidence="10">Site-specific tyrosine recombinase, which acts by catalyzing the cutting and rejoining of the recombining DNA molecules. The XerC-XerD complex is essential to convert dimers of the bacterial chromosome into monomers to permit their segregation at cell division. It also contributes to the segregational stability of plasmids.</text>
</comment>
<dbReference type="PROSITE" id="PS51900">
    <property type="entry name" value="CB"/>
    <property type="match status" value="1"/>
</dbReference>
<organism evidence="13 14">
    <name type="scientific">Wenyingzhuangia marina</name>
    <dbReference type="NCBI Taxonomy" id="1195760"/>
    <lineage>
        <taxon>Bacteria</taxon>
        <taxon>Pseudomonadati</taxon>
        <taxon>Bacteroidota</taxon>
        <taxon>Flavobacteriia</taxon>
        <taxon>Flavobacteriales</taxon>
        <taxon>Flavobacteriaceae</taxon>
        <taxon>Wenyingzhuangia</taxon>
    </lineage>
</organism>
<dbReference type="InterPro" id="IPR010998">
    <property type="entry name" value="Integrase_recombinase_N"/>
</dbReference>
<dbReference type="PROSITE" id="PS51898">
    <property type="entry name" value="TYR_RECOMBINASE"/>
    <property type="match status" value="1"/>
</dbReference>
<dbReference type="AlphaFoldDB" id="A0A1M5UAB0"/>
<dbReference type="EMBL" id="FQXQ01000002">
    <property type="protein sequence ID" value="SHH59962.1"/>
    <property type="molecule type" value="Genomic_DNA"/>
</dbReference>
<reference evidence="14" key="1">
    <citation type="submission" date="2016-11" db="EMBL/GenBank/DDBJ databases">
        <authorList>
            <person name="Varghese N."/>
            <person name="Submissions S."/>
        </authorList>
    </citation>
    <scope>NUCLEOTIDE SEQUENCE [LARGE SCALE GENOMIC DNA]</scope>
    <source>
        <strain evidence="14">DSM 100572</strain>
    </source>
</reference>
<evidence type="ECO:0000256" key="8">
    <source>
        <dbReference type="ARBA" id="ARBA00023172"/>
    </source>
</evidence>
<dbReference type="HAMAP" id="MF_01808">
    <property type="entry name" value="Recomb_XerC_XerD"/>
    <property type="match status" value="1"/>
</dbReference>
<evidence type="ECO:0000256" key="7">
    <source>
        <dbReference type="ARBA" id="ARBA00023125"/>
    </source>
</evidence>
<gene>
    <name evidence="10" type="primary">xerC</name>
    <name evidence="13" type="ORF">SAMN05444281_1132</name>
</gene>
<feature type="active site" evidence="10">
    <location>
        <position position="156"/>
    </location>
</feature>
<comment type="similarity">
    <text evidence="10">Belongs to the 'phage' integrase family. XerC subfamily.</text>
</comment>
<accession>A0A1M5UAB0</accession>
<dbReference type="InterPro" id="IPR004107">
    <property type="entry name" value="Integrase_SAM-like_N"/>
</dbReference>
<evidence type="ECO:0000313" key="13">
    <source>
        <dbReference type="EMBL" id="SHH59962.1"/>
    </source>
</evidence>
<dbReference type="SUPFAM" id="SSF56349">
    <property type="entry name" value="DNA breaking-rejoining enzymes"/>
    <property type="match status" value="1"/>
</dbReference>
<dbReference type="InterPro" id="IPR013762">
    <property type="entry name" value="Integrase-like_cat_sf"/>
</dbReference>
<dbReference type="GO" id="GO:0005737">
    <property type="term" value="C:cytoplasm"/>
    <property type="evidence" value="ECO:0007669"/>
    <property type="project" value="UniProtKB-SubCell"/>
</dbReference>
<dbReference type="GO" id="GO:0009037">
    <property type="term" value="F:tyrosine-based site-specific recombinase activity"/>
    <property type="evidence" value="ECO:0007669"/>
    <property type="project" value="UniProtKB-UniRule"/>
</dbReference>
<feature type="active site" evidence="10">
    <location>
        <position position="252"/>
    </location>
</feature>
<keyword evidence="4 10" id="KW-0132">Cell division</keyword>
<evidence type="ECO:0000256" key="2">
    <source>
        <dbReference type="ARBA" id="ARBA00010450"/>
    </source>
</evidence>
<evidence type="ECO:0000256" key="10">
    <source>
        <dbReference type="HAMAP-Rule" id="MF_01808"/>
    </source>
</evidence>
<dbReference type="InterPro" id="IPR002104">
    <property type="entry name" value="Integrase_catalytic"/>
</dbReference>
<evidence type="ECO:0000256" key="6">
    <source>
        <dbReference type="ARBA" id="ARBA00022908"/>
    </source>
</evidence>
<feature type="active site" description="O-(3'-phospho-DNA)-tyrosine intermediate" evidence="10">
    <location>
        <position position="287"/>
    </location>
</feature>
<evidence type="ECO:0000313" key="14">
    <source>
        <dbReference type="Proteomes" id="UP000184109"/>
    </source>
</evidence>
<dbReference type="NCBIfam" id="NF040815">
    <property type="entry name" value="recomb_XerA_Arch"/>
    <property type="match status" value="1"/>
</dbReference>
<dbReference type="InterPro" id="IPR011932">
    <property type="entry name" value="Recomb_XerD"/>
</dbReference>
<evidence type="ECO:0000256" key="4">
    <source>
        <dbReference type="ARBA" id="ARBA00022618"/>
    </source>
</evidence>
<name>A0A1M5UAB0_9FLAO</name>
<keyword evidence="3 10" id="KW-0963">Cytoplasm</keyword>
<feature type="active site" evidence="10">
    <location>
        <position position="180"/>
    </location>
</feature>
<dbReference type="InterPro" id="IPR023009">
    <property type="entry name" value="Tyrosine_recombinase_XerC/XerD"/>
</dbReference>
<evidence type="ECO:0000256" key="9">
    <source>
        <dbReference type="ARBA" id="ARBA00023306"/>
    </source>
</evidence>
<dbReference type="Pfam" id="PF00589">
    <property type="entry name" value="Phage_integrase"/>
    <property type="match status" value="1"/>
</dbReference>
<comment type="subcellular location">
    <subcellularLocation>
        <location evidence="1 10">Cytoplasm</location>
    </subcellularLocation>
</comment>
<dbReference type="NCBIfam" id="NF001399">
    <property type="entry name" value="PRK00283.1"/>
    <property type="match status" value="1"/>
</dbReference>
<dbReference type="CDD" id="cd00798">
    <property type="entry name" value="INT_XerDC_C"/>
    <property type="match status" value="1"/>
</dbReference>
<dbReference type="Proteomes" id="UP000184109">
    <property type="component" value="Unassembled WGS sequence"/>
</dbReference>
<evidence type="ECO:0000256" key="5">
    <source>
        <dbReference type="ARBA" id="ARBA00022829"/>
    </source>
</evidence>
<dbReference type="Pfam" id="PF02899">
    <property type="entry name" value="Phage_int_SAM_1"/>
    <property type="match status" value="1"/>
</dbReference>
<proteinExistence type="inferred from homology"/>
<dbReference type="GO" id="GO:0006313">
    <property type="term" value="P:DNA transposition"/>
    <property type="evidence" value="ECO:0007669"/>
    <property type="project" value="UniProtKB-UniRule"/>
</dbReference>
<dbReference type="PANTHER" id="PTHR30349">
    <property type="entry name" value="PHAGE INTEGRASE-RELATED"/>
    <property type="match status" value="1"/>
</dbReference>
<feature type="domain" description="Core-binding (CB)" evidence="12">
    <location>
        <begin position="11"/>
        <end position="95"/>
    </location>
</feature>
<feature type="domain" description="Tyr recombinase" evidence="11">
    <location>
        <begin position="116"/>
        <end position="300"/>
    </location>
</feature>
<keyword evidence="6 10" id="KW-0229">DNA integration</keyword>
<dbReference type="Gene3D" id="1.10.150.130">
    <property type="match status" value="1"/>
</dbReference>
<feature type="active site" evidence="10">
    <location>
        <position position="278"/>
    </location>
</feature>
<keyword evidence="8 10" id="KW-0233">DNA recombination</keyword>
<dbReference type="PANTHER" id="PTHR30349:SF81">
    <property type="entry name" value="TYROSINE RECOMBINASE XERC"/>
    <property type="match status" value="1"/>
</dbReference>
<evidence type="ECO:0000259" key="11">
    <source>
        <dbReference type="PROSITE" id="PS51898"/>
    </source>
</evidence>
<dbReference type="NCBIfam" id="TIGR02225">
    <property type="entry name" value="recomb_XerD"/>
    <property type="match status" value="1"/>
</dbReference>
<comment type="subunit">
    <text evidence="10">Forms a cyclic heterotetrameric complex composed of two molecules of XerC and two molecules of XerD.</text>
</comment>
<dbReference type="GO" id="GO:0007059">
    <property type="term" value="P:chromosome segregation"/>
    <property type="evidence" value="ECO:0007669"/>
    <property type="project" value="UniProtKB-UniRule"/>
</dbReference>
<feature type="active site" evidence="10">
    <location>
        <position position="255"/>
    </location>
</feature>
<evidence type="ECO:0000256" key="1">
    <source>
        <dbReference type="ARBA" id="ARBA00004496"/>
    </source>
</evidence>
<dbReference type="GO" id="GO:0051301">
    <property type="term" value="P:cell division"/>
    <property type="evidence" value="ECO:0007669"/>
    <property type="project" value="UniProtKB-KW"/>
</dbReference>
<dbReference type="Gene3D" id="1.10.443.10">
    <property type="entry name" value="Intergrase catalytic core"/>
    <property type="match status" value="1"/>
</dbReference>
<keyword evidence="14" id="KW-1185">Reference proteome</keyword>
<protein>
    <recommendedName>
        <fullName evidence="10">Tyrosine recombinase XerC</fullName>
    </recommendedName>
</protein>
<evidence type="ECO:0000259" key="12">
    <source>
        <dbReference type="PROSITE" id="PS51900"/>
    </source>
</evidence>
<dbReference type="GO" id="GO:0003677">
    <property type="term" value="F:DNA binding"/>
    <property type="evidence" value="ECO:0007669"/>
    <property type="project" value="UniProtKB-UniRule"/>
</dbReference>
<keyword evidence="5 10" id="KW-0159">Chromosome partition</keyword>
<dbReference type="InterPro" id="IPR044068">
    <property type="entry name" value="CB"/>
</dbReference>
<comment type="similarity">
    <text evidence="2">Belongs to the 'phage' integrase family. XerD subfamily.</text>
</comment>
<evidence type="ECO:0000256" key="3">
    <source>
        <dbReference type="ARBA" id="ARBA00022490"/>
    </source>
</evidence>
<dbReference type="InterPro" id="IPR011010">
    <property type="entry name" value="DNA_brk_join_enz"/>
</dbReference>
<dbReference type="InterPro" id="IPR050090">
    <property type="entry name" value="Tyrosine_recombinase_XerCD"/>
</dbReference>
<keyword evidence="9 10" id="KW-0131">Cell cycle</keyword>
<sequence>MVYIPYFYFTMNWNSYIKEFTQYLLIEKGLSKNTIINYQGDCEKLESYFRESEITPLNIKTADLQNFIYQYSKTHKARSQARLISGLSSFFDYLLIENYREVNPMDIIESPKIGLKLPDTLSEEEINKVIDVIDLSHPQGERNRAILETLYGCGLRVSELINLKISDLYFDEGFIKITGKGNKQRLVPTNLYTETIISNYISQQRLLTPPKKGKEDVLFLNRRGNQLTRVMIFTIIKQLAEKANIKKTISPHTFRHSFASHLLNGGADLTVIQALLGHESITTTEIYLHVDKTKLSEVVNKYHPRAKN</sequence>